<keyword evidence="4" id="KW-0249">Electron transport</keyword>
<feature type="compositionally biased region" description="Acidic residues" evidence="7">
    <location>
        <begin position="200"/>
        <end position="211"/>
    </location>
</feature>
<evidence type="ECO:0000256" key="7">
    <source>
        <dbReference type="SAM" id="MobiDB-lite"/>
    </source>
</evidence>
<dbReference type="AlphaFoldDB" id="A0AAE0M1B6"/>
<reference evidence="10" key="2">
    <citation type="submission" date="2023-06" db="EMBL/GenBank/DDBJ databases">
        <authorList>
            <consortium name="Lawrence Berkeley National Laboratory"/>
            <person name="Haridas S."/>
            <person name="Hensen N."/>
            <person name="Bonometti L."/>
            <person name="Westerberg I."/>
            <person name="Brannstrom I.O."/>
            <person name="Guillou S."/>
            <person name="Cros-Aarteil S."/>
            <person name="Calhoun S."/>
            <person name="Kuo A."/>
            <person name="Mondo S."/>
            <person name="Pangilinan J."/>
            <person name="Riley R."/>
            <person name="Labutti K."/>
            <person name="Andreopoulos B."/>
            <person name="Lipzen A."/>
            <person name="Chen C."/>
            <person name="Yanf M."/>
            <person name="Daum C."/>
            <person name="Ng V."/>
            <person name="Clum A."/>
            <person name="Steindorff A."/>
            <person name="Ohm R."/>
            <person name="Martin F."/>
            <person name="Silar P."/>
            <person name="Natvig D."/>
            <person name="Lalanne C."/>
            <person name="Gautier V."/>
            <person name="Ament-Velasquez S.L."/>
            <person name="Kruys A."/>
            <person name="Hutchinson M.I."/>
            <person name="Powell A.J."/>
            <person name="Barry K."/>
            <person name="Miller A.N."/>
            <person name="Grigoriev I.V."/>
            <person name="Debuchy R."/>
            <person name="Gladieux P."/>
            <person name="Thoren M.H."/>
            <person name="Johannesson H."/>
        </authorList>
    </citation>
    <scope>NUCLEOTIDE SEQUENCE</scope>
    <source>
        <strain evidence="10">CBS 118394</strain>
    </source>
</reference>
<evidence type="ECO:0000256" key="1">
    <source>
        <dbReference type="ARBA" id="ARBA00004370"/>
    </source>
</evidence>
<dbReference type="SMART" id="SM00665">
    <property type="entry name" value="B561"/>
    <property type="match status" value="1"/>
</dbReference>
<feature type="transmembrane region" description="Helical" evidence="8">
    <location>
        <begin position="110"/>
        <end position="128"/>
    </location>
</feature>
<dbReference type="CDD" id="cd08760">
    <property type="entry name" value="Cyt_b561_FRRS1_like"/>
    <property type="match status" value="1"/>
</dbReference>
<dbReference type="InterPro" id="IPR006593">
    <property type="entry name" value="Cyt_b561/ferric_Rdtase_TM"/>
</dbReference>
<reference evidence="10" key="1">
    <citation type="journal article" date="2023" name="Mol. Phylogenet. Evol.">
        <title>Genome-scale phylogeny and comparative genomics of the fungal order Sordariales.</title>
        <authorList>
            <person name="Hensen N."/>
            <person name="Bonometti L."/>
            <person name="Westerberg I."/>
            <person name="Brannstrom I.O."/>
            <person name="Guillou S."/>
            <person name="Cros-Aarteil S."/>
            <person name="Calhoun S."/>
            <person name="Haridas S."/>
            <person name="Kuo A."/>
            <person name="Mondo S."/>
            <person name="Pangilinan J."/>
            <person name="Riley R."/>
            <person name="LaButti K."/>
            <person name="Andreopoulos B."/>
            <person name="Lipzen A."/>
            <person name="Chen C."/>
            <person name="Yan M."/>
            <person name="Daum C."/>
            <person name="Ng V."/>
            <person name="Clum A."/>
            <person name="Steindorff A."/>
            <person name="Ohm R.A."/>
            <person name="Martin F."/>
            <person name="Silar P."/>
            <person name="Natvig D.O."/>
            <person name="Lalanne C."/>
            <person name="Gautier V."/>
            <person name="Ament-Velasquez S.L."/>
            <person name="Kruys A."/>
            <person name="Hutchinson M.I."/>
            <person name="Powell A.J."/>
            <person name="Barry K."/>
            <person name="Miller A.N."/>
            <person name="Grigoriev I.V."/>
            <person name="Debuchy R."/>
            <person name="Gladieux P."/>
            <person name="Hiltunen Thoren M."/>
            <person name="Johannesson H."/>
        </authorList>
    </citation>
    <scope>NUCLEOTIDE SEQUENCE</scope>
    <source>
        <strain evidence="10">CBS 118394</strain>
    </source>
</reference>
<dbReference type="PROSITE" id="PS50939">
    <property type="entry name" value="CYTOCHROME_B561"/>
    <property type="match status" value="1"/>
</dbReference>
<dbReference type="EMBL" id="JAUEDM010000006">
    <property type="protein sequence ID" value="KAK3315601.1"/>
    <property type="molecule type" value="Genomic_DNA"/>
</dbReference>
<evidence type="ECO:0000256" key="6">
    <source>
        <dbReference type="ARBA" id="ARBA00023136"/>
    </source>
</evidence>
<feature type="transmembrane region" description="Helical" evidence="8">
    <location>
        <begin position="6"/>
        <end position="28"/>
    </location>
</feature>
<comment type="caution">
    <text evidence="10">The sequence shown here is derived from an EMBL/GenBank/DDBJ whole genome shotgun (WGS) entry which is preliminary data.</text>
</comment>
<organism evidence="10 11">
    <name type="scientific">Apodospora peruviana</name>
    <dbReference type="NCBI Taxonomy" id="516989"/>
    <lineage>
        <taxon>Eukaryota</taxon>
        <taxon>Fungi</taxon>
        <taxon>Dikarya</taxon>
        <taxon>Ascomycota</taxon>
        <taxon>Pezizomycotina</taxon>
        <taxon>Sordariomycetes</taxon>
        <taxon>Sordariomycetidae</taxon>
        <taxon>Sordariales</taxon>
        <taxon>Lasiosphaeriaceae</taxon>
        <taxon>Apodospora</taxon>
    </lineage>
</organism>
<evidence type="ECO:0000256" key="8">
    <source>
        <dbReference type="SAM" id="Phobius"/>
    </source>
</evidence>
<keyword evidence="5 8" id="KW-1133">Transmembrane helix</keyword>
<evidence type="ECO:0000256" key="5">
    <source>
        <dbReference type="ARBA" id="ARBA00022989"/>
    </source>
</evidence>
<feature type="transmembrane region" description="Helical" evidence="8">
    <location>
        <begin position="40"/>
        <end position="59"/>
    </location>
</feature>
<dbReference type="Gene3D" id="1.20.120.1770">
    <property type="match status" value="1"/>
</dbReference>
<evidence type="ECO:0000256" key="3">
    <source>
        <dbReference type="ARBA" id="ARBA00022692"/>
    </source>
</evidence>
<feature type="region of interest" description="Disordered" evidence="7">
    <location>
        <begin position="170"/>
        <end position="240"/>
    </location>
</feature>
<name>A0AAE0M1B6_9PEZI</name>
<evidence type="ECO:0000256" key="2">
    <source>
        <dbReference type="ARBA" id="ARBA00022448"/>
    </source>
</evidence>
<dbReference type="Proteomes" id="UP001283341">
    <property type="component" value="Unassembled WGS sequence"/>
</dbReference>
<dbReference type="InterPro" id="IPR018825">
    <property type="entry name" value="DUF2427"/>
</dbReference>
<keyword evidence="6 8" id="KW-0472">Membrane</keyword>
<gene>
    <name evidence="10" type="ORF">B0H66DRAFT_347492</name>
</gene>
<keyword evidence="11" id="KW-1185">Reference proteome</keyword>
<dbReference type="PANTHER" id="PTHR47797:SF3">
    <property type="entry name" value="CYTOCHROME B561 DOMAIN-CONTAINING PROTEIN"/>
    <property type="match status" value="1"/>
</dbReference>
<proteinExistence type="predicted"/>
<dbReference type="GO" id="GO:0016020">
    <property type="term" value="C:membrane"/>
    <property type="evidence" value="ECO:0007669"/>
    <property type="project" value="UniProtKB-SubCell"/>
</dbReference>
<feature type="compositionally biased region" description="Basic and acidic residues" evidence="7">
    <location>
        <begin position="172"/>
        <end position="181"/>
    </location>
</feature>
<sequence>MAGAHIHGVLMWTAYLILFPLGVVLMRTPSRKGNPFKRHWIIQLIATACAWTGALVGMSHTRWSLPHTPHTILGSTIALALAVQGVLGWRHHMDFLKIRKRTWISYTHIWLGRFVVVGGWTNVLIGMSHHQHHLAGVSTTVIAGVLIGVEAVGICVYLWLAQRRAAASKGGLGKEGDEAEAHALTGGTRSGDEYFVLGMSDEEGDDDEEDGELGKTRRGRRSKDVRLTKKSMDVTGVSES</sequence>
<feature type="transmembrane region" description="Helical" evidence="8">
    <location>
        <begin position="71"/>
        <end position="89"/>
    </location>
</feature>
<dbReference type="PANTHER" id="PTHR47797">
    <property type="entry name" value="DEHYDROGENASE, PUTATIVE (AFU_ORTHOLOGUE AFUA_8G05805)-RELATED"/>
    <property type="match status" value="1"/>
</dbReference>
<keyword evidence="3 8" id="KW-0812">Transmembrane</keyword>
<comment type="subcellular location">
    <subcellularLocation>
        <location evidence="1">Membrane</location>
    </subcellularLocation>
</comment>
<feature type="transmembrane region" description="Helical" evidence="8">
    <location>
        <begin position="134"/>
        <end position="160"/>
    </location>
</feature>
<keyword evidence="2" id="KW-0813">Transport</keyword>
<dbReference type="Pfam" id="PF10348">
    <property type="entry name" value="DUF2427"/>
    <property type="match status" value="1"/>
</dbReference>
<protein>
    <recommendedName>
        <fullName evidence="9">Cytochrome b561 domain-containing protein</fullName>
    </recommendedName>
</protein>
<feature type="domain" description="Cytochrome b561" evidence="9">
    <location>
        <begin position="1"/>
        <end position="163"/>
    </location>
</feature>
<evidence type="ECO:0000313" key="10">
    <source>
        <dbReference type="EMBL" id="KAK3315601.1"/>
    </source>
</evidence>
<evidence type="ECO:0000259" key="9">
    <source>
        <dbReference type="PROSITE" id="PS50939"/>
    </source>
</evidence>
<evidence type="ECO:0000313" key="11">
    <source>
        <dbReference type="Proteomes" id="UP001283341"/>
    </source>
</evidence>
<accession>A0AAE0M1B6</accession>
<evidence type="ECO:0000256" key="4">
    <source>
        <dbReference type="ARBA" id="ARBA00022982"/>
    </source>
</evidence>
<feature type="compositionally biased region" description="Basic and acidic residues" evidence="7">
    <location>
        <begin position="222"/>
        <end position="232"/>
    </location>
</feature>